<dbReference type="InterPro" id="IPR034627">
    <property type="entry name" value="Irc6"/>
</dbReference>
<evidence type="ECO:0000256" key="4">
    <source>
        <dbReference type="ARBA" id="ARBA00022447"/>
    </source>
</evidence>
<keyword evidence="4" id="KW-0160">Chromosomal rearrangement</keyword>
<dbReference type="Gene3D" id="3.40.50.11960">
    <property type="match status" value="1"/>
</dbReference>
<proteinExistence type="inferred from homology"/>
<evidence type="ECO:0000313" key="5">
    <source>
        <dbReference type="EMBL" id="KAH3660787.1"/>
    </source>
</evidence>
<dbReference type="EMBL" id="JAEUBD010001468">
    <property type="protein sequence ID" value="KAH3660787.1"/>
    <property type="molecule type" value="Genomic_DNA"/>
</dbReference>
<comment type="caution">
    <text evidence="5">The sequence shown here is derived from an EMBL/GenBank/DDBJ whole genome shotgun (WGS) entry which is preliminary data.</text>
</comment>
<dbReference type="Proteomes" id="UP000788993">
    <property type="component" value="Unassembled WGS sequence"/>
</dbReference>
<dbReference type="GO" id="GO:0030674">
    <property type="term" value="F:protein-macromolecule adaptor activity"/>
    <property type="evidence" value="ECO:0007669"/>
    <property type="project" value="TreeGrafter"/>
</dbReference>
<protein>
    <recommendedName>
        <fullName evidence="3">Increased recombination centers protein 6</fullName>
    </recommendedName>
</protein>
<dbReference type="PANTHER" id="PTHR28043">
    <property type="entry name" value="INCREASED RECOMBINATION CENTERS PROTEIN 6"/>
    <property type="match status" value="1"/>
</dbReference>
<dbReference type="AlphaFoldDB" id="A0A9P8NWM0"/>
<sequence>MFSIELVSLSTEVKDAPSRVSSSSLYAESSLDIRSSKDSLFANSAFIIGTNWSRILIAGKVGVDKVRLVQHVFSVKDKDLTNDVSQSGLIVDDVPIETKYYRTSVSIFVDEFESVEEWFNELNTAEAKILREEIQGLVICIDLQSTSNEEIKEIGRHLERLATKLDDEYTEGFGEPQWDGFKIVVGFNPLETDEFYQDMFIMSGFEYITYDEERIRASVQAHRWRSLQERIQASMPLKTAADYTHPLLDRDGEKLLDVSRLVEKMKQARIDASRLPEEQKHDFAQKMSEIKTLKYAAQSQLYLHHAGSTALLSFSSNPARLPIGKIRVIDNIGADYQVTPDNFVENKSFIERLQQVIKDHVADEMMYRLDSLNYRNSYMPIYDLKRVPEYMNQQVNVDNVLGYIKVDATGNMDQATYQANDTYRLCNADGIIRLSDVILEELKNQL</sequence>
<comment type="function">
    <text evidence="1">Involved in gross chromosomal rearrangements (GCRs) and telomere healing.</text>
</comment>
<name>A0A9P8NWM0_9ASCO</name>
<evidence type="ECO:0000256" key="2">
    <source>
        <dbReference type="ARBA" id="ARBA00007973"/>
    </source>
</evidence>
<gene>
    <name evidence="5" type="ORF">OGATHE_005119</name>
</gene>
<reference evidence="5" key="1">
    <citation type="journal article" date="2021" name="Open Biol.">
        <title>Shared evolutionary footprints suggest mitochondrial oxidative damage underlies multiple complex I losses in fungi.</title>
        <authorList>
            <person name="Schikora-Tamarit M.A."/>
            <person name="Marcet-Houben M."/>
            <person name="Nosek J."/>
            <person name="Gabaldon T."/>
        </authorList>
    </citation>
    <scope>NUCLEOTIDE SEQUENCE</scope>
    <source>
        <strain evidence="5">NCAIM Y.01608</strain>
    </source>
</reference>
<evidence type="ECO:0000256" key="1">
    <source>
        <dbReference type="ARBA" id="ARBA00002976"/>
    </source>
</evidence>
<accession>A0A9P8NWM0</accession>
<dbReference type="GO" id="GO:0016192">
    <property type="term" value="P:vesicle-mediated transport"/>
    <property type="evidence" value="ECO:0007669"/>
    <property type="project" value="InterPro"/>
</dbReference>
<reference evidence="5" key="2">
    <citation type="submission" date="2021-01" db="EMBL/GenBank/DDBJ databases">
        <authorList>
            <person name="Schikora-Tamarit M.A."/>
        </authorList>
    </citation>
    <scope>NUCLEOTIDE SEQUENCE</scope>
    <source>
        <strain evidence="5">NCAIM Y.01608</strain>
    </source>
</reference>
<organism evidence="5 6">
    <name type="scientific">Ogataea polymorpha</name>
    <dbReference type="NCBI Taxonomy" id="460523"/>
    <lineage>
        <taxon>Eukaryota</taxon>
        <taxon>Fungi</taxon>
        <taxon>Dikarya</taxon>
        <taxon>Ascomycota</taxon>
        <taxon>Saccharomycotina</taxon>
        <taxon>Pichiomycetes</taxon>
        <taxon>Pichiales</taxon>
        <taxon>Pichiaceae</taxon>
        <taxon>Ogataea</taxon>
    </lineage>
</organism>
<dbReference type="PANTHER" id="PTHR28043:SF1">
    <property type="entry name" value="INCREASED RECOMBINATION CENTERS PROTEIN 6"/>
    <property type="match status" value="1"/>
</dbReference>
<comment type="similarity">
    <text evidence="2">Belongs to the IRC6 family.</text>
</comment>
<evidence type="ECO:0000313" key="6">
    <source>
        <dbReference type="Proteomes" id="UP000788993"/>
    </source>
</evidence>
<keyword evidence="6" id="KW-1185">Reference proteome</keyword>
<evidence type="ECO:0000256" key="3">
    <source>
        <dbReference type="ARBA" id="ARBA00015902"/>
    </source>
</evidence>